<dbReference type="PANTHER" id="PTHR11592:SF40">
    <property type="entry name" value="THIOREDOXIN_GLUTATHIONE PEROXIDASE BTUE"/>
    <property type="match status" value="1"/>
</dbReference>
<dbReference type="GO" id="GO:0034599">
    <property type="term" value="P:cellular response to oxidative stress"/>
    <property type="evidence" value="ECO:0007669"/>
    <property type="project" value="TreeGrafter"/>
</dbReference>
<evidence type="ECO:0000256" key="3">
    <source>
        <dbReference type="ARBA" id="ARBA00023002"/>
    </source>
</evidence>
<organism evidence="6 7">
    <name type="scientific">Pseudoduganella lurida</name>
    <dbReference type="NCBI Taxonomy" id="1036180"/>
    <lineage>
        <taxon>Bacteria</taxon>
        <taxon>Pseudomonadati</taxon>
        <taxon>Pseudomonadota</taxon>
        <taxon>Betaproteobacteria</taxon>
        <taxon>Burkholderiales</taxon>
        <taxon>Oxalobacteraceae</taxon>
        <taxon>Telluria group</taxon>
        <taxon>Pseudoduganella</taxon>
    </lineage>
</organism>
<evidence type="ECO:0000313" key="7">
    <source>
        <dbReference type="Proteomes" id="UP000318431"/>
    </source>
</evidence>
<dbReference type="PIRSF" id="PIRSF000303">
    <property type="entry name" value="Glutathion_perox"/>
    <property type="match status" value="1"/>
</dbReference>
<dbReference type="FunFam" id="3.40.30.10:FF:000010">
    <property type="entry name" value="Glutathione peroxidase"/>
    <property type="match status" value="1"/>
</dbReference>
<evidence type="ECO:0000256" key="2">
    <source>
        <dbReference type="ARBA" id="ARBA00022559"/>
    </source>
</evidence>
<evidence type="ECO:0000313" key="6">
    <source>
        <dbReference type="EMBL" id="TWI67402.1"/>
    </source>
</evidence>
<name>A0A562REA9_9BURK</name>
<dbReference type="PRINTS" id="PR01011">
    <property type="entry name" value="GLUTPROXDASE"/>
</dbReference>
<keyword evidence="7" id="KW-1185">Reference proteome</keyword>
<feature type="active site" evidence="4">
    <location>
        <position position="37"/>
    </location>
</feature>
<dbReference type="GO" id="GO:0004601">
    <property type="term" value="F:peroxidase activity"/>
    <property type="evidence" value="ECO:0007669"/>
    <property type="project" value="UniProtKB-KW"/>
</dbReference>
<comment type="similarity">
    <text evidence="1 5">Belongs to the glutathione peroxidase family.</text>
</comment>
<dbReference type="CDD" id="cd00340">
    <property type="entry name" value="GSH_Peroxidase"/>
    <property type="match status" value="1"/>
</dbReference>
<dbReference type="PANTHER" id="PTHR11592">
    <property type="entry name" value="GLUTATHIONE PEROXIDASE"/>
    <property type="match status" value="1"/>
</dbReference>
<keyword evidence="2 5" id="KW-0575">Peroxidase</keyword>
<dbReference type="Proteomes" id="UP000318431">
    <property type="component" value="Unassembled WGS sequence"/>
</dbReference>
<gene>
    <name evidence="6" type="ORF">IP91_01515</name>
</gene>
<dbReference type="RefSeq" id="WP_145648266.1">
    <property type="nucleotide sequence ID" value="NZ_VLLB01000002.1"/>
</dbReference>
<evidence type="ECO:0000256" key="1">
    <source>
        <dbReference type="ARBA" id="ARBA00006926"/>
    </source>
</evidence>
<dbReference type="OrthoDB" id="9785502at2"/>
<dbReference type="EMBL" id="VLLB01000002">
    <property type="protein sequence ID" value="TWI67402.1"/>
    <property type="molecule type" value="Genomic_DNA"/>
</dbReference>
<dbReference type="SUPFAM" id="SSF52833">
    <property type="entry name" value="Thioredoxin-like"/>
    <property type="match status" value="1"/>
</dbReference>
<accession>A0A562REA9</accession>
<dbReference type="PROSITE" id="PS00460">
    <property type="entry name" value="GLUTATHIONE_PEROXID_1"/>
    <property type="match status" value="1"/>
</dbReference>
<dbReference type="InterPro" id="IPR000889">
    <property type="entry name" value="Glutathione_peroxidase"/>
</dbReference>
<dbReference type="Pfam" id="PF00255">
    <property type="entry name" value="GSHPx"/>
    <property type="match status" value="1"/>
</dbReference>
<protein>
    <recommendedName>
        <fullName evidence="5">Glutathione peroxidase</fullName>
    </recommendedName>
</protein>
<evidence type="ECO:0000256" key="4">
    <source>
        <dbReference type="PIRSR" id="PIRSR000303-1"/>
    </source>
</evidence>
<evidence type="ECO:0000256" key="5">
    <source>
        <dbReference type="RuleBase" id="RU000499"/>
    </source>
</evidence>
<dbReference type="Gene3D" id="3.40.30.10">
    <property type="entry name" value="Glutaredoxin"/>
    <property type="match status" value="1"/>
</dbReference>
<keyword evidence="3 5" id="KW-0560">Oxidoreductase</keyword>
<dbReference type="InterPro" id="IPR029759">
    <property type="entry name" value="GPX_AS"/>
</dbReference>
<dbReference type="AlphaFoldDB" id="A0A562REA9"/>
<dbReference type="InterPro" id="IPR036249">
    <property type="entry name" value="Thioredoxin-like_sf"/>
</dbReference>
<proteinExistence type="inferred from homology"/>
<comment type="caution">
    <text evidence="6">The sequence shown here is derived from an EMBL/GenBank/DDBJ whole genome shotgun (WGS) entry which is preliminary data.</text>
</comment>
<sequence>MSQHLYDIPLRRLEGGAATLGEYRGKVLLVVNVASQCGLTPQYTGLEALFGKYEERGLVVLGFPSNDFGAQEPGTSEEIHDFCQRNYGVRFPMFEKIPVNGNSRHPLYEELIAEQPAAQPAAGGQLLAKLKEHGLQPKAATDVMWNFEKFVVGRDGKVIARFAPDVLPDDQALVAAIEAALG</sequence>
<reference evidence="6 7" key="1">
    <citation type="journal article" date="2015" name="Stand. Genomic Sci.">
        <title>Genomic Encyclopedia of Bacterial and Archaeal Type Strains, Phase III: the genomes of soil and plant-associated and newly described type strains.</title>
        <authorList>
            <person name="Whitman W.B."/>
            <person name="Woyke T."/>
            <person name="Klenk H.P."/>
            <person name="Zhou Y."/>
            <person name="Lilburn T.G."/>
            <person name="Beck B.J."/>
            <person name="De Vos P."/>
            <person name="Vandamme P."/>
            <person name="Eisen J.A."/>
            <person name="Garrity G."/>
            <person name="Hugenholtz P."/>
            <person name="Kyrpides N.C."/>
        </authorList>
    </citation>
    <scope>NUCLEOTIDE SEQUENCE [LARGE SCALE GENOMIC DNA]</scope>
    <source>
        <strain evidence="6 7">CGMCC 1.10822</strain>
    </source>
</reference>
<dbReference type="PROSITE" id="PS51355">
    <property type="entry name" value="GLUTATHIONE_PEROXID_3"/>
    <property type="match status" value="1"/>
</dbReference>